<evidence type="ECO:0000256" key="2">
    <source>
        <dbReference type="PROSITE-ProRule" id="PRU00514"/>
    </source>
</evidence>
<dbReference type="Gene3D" id="3.30.1330.40">
    <property type="entry name" value="RutC-like"/>
    <property type="match status" value="1"/>
</dbReference>
<dbReference type="CDD" id="cd02185">
    <property type="entry name" value="AroH"/>
    <property type="match status" value="1"/>
</dbReference>
<comment type="caution">
    <text evidence="3">The sequence shown here is derived from an EMBL/GenBank/DDBJ whole genome shotgun (WGS) entry which is preliminary data.</text>
</comment>
<dbReference type="Pfam" id="PF07736">
    <property type="entry name" value="CM_1"/>
    <property type="match status" value="1"/>
</dbReference>
<dbReference type="GO" id="GO:0004106">
    <property type="term" value="F:chorismate mutase activity"/>
    <property type="evidence" value="ECO:0007669"/>
    <property type="project" value="UniProtKB-EC"/>
</dbReference>
<dbReference type="PANTHER" id="PTHR21164">
    <property type="entry name" value="CHORISMATE MUTASE"/>
    <property type="match status" value="1"/>
</dbReference>
<dbReference type="SUPFAM" id="SSF55298">
    <property type="entry name" value="YjgF-like"/>
    <property type="match status" value="1"/>
</dbReference>
<proteinExistence type="predicted"/>
<dbReference type="Proteomes" id="UP001589890">
    <property type="component" value="Unassembled WGS sequence"/>
</dbReference>
<keyword evidence="2" id="KW-0028">Amino-acid biosynthesis</keyword>
<dbReference type="RefSeq" id="WP_380048666.1">
    <property type="nucleotide sequence ID" value="NZ_JBHLTC010000018.1"/>
</dbReference>
<accession>A0ABV6QMH4</accession>
<protein>
    <recommendedName>
        <fullName evidence="1 2">chorismate mutase</fullName>
        <ecNumber evidence="1 2">5.4.99.5</ecNumber>
    </recommendedName>
</protein>
<keyword evidence="2 3" id="KW-0413">Isomerase</keyword>
<dbReference type="PROSITE" id="PS51167">
    <property type="entry name" value="CHORISMATE_MUT_1"/>
    <property type="match status" value="1"/>
</dbReference>
<comment type="catalytic activity">
    <reaction evidence="2">
        <text>chorismate = prephenate</text>
        <dbReference type="Rhea" id="RHEA:13897"/>
        <dbReference type="ChEBI" id="CHEBI:29748"/>
        <dbReference type="ChEBI" id="CHEBI:29934"/>
        <dbReference type="EC" id="5.4.99.5"/>
    </reaction>
</comment>
<dbReference type="InterPro" id="IPR008243">
    <property type="entry name" value="Chorismate_mutase_AroH"/>
</dbReference>
<dbReference type="InterPro" id="IPR035959">
    <property type="entry name" value="RutC-like_sf"/>
</dbReference>
<dbReference type="PANTHER" id="PTHR21164:SF0">
    <property type="entry name" value="CHORISMATE MUTASE AROH"/>
    <property type="match status" value="1"/>
</dbReference>
<reference evidence="3 4" key="1">
    <citation type="submission" date="2024-09" db="EMBL/GenBank/DDBJ databases">
        <authorList>
            <person name="Sun Q."/>
            <person name="Mori K."/>
        </authorList>
    </citation>
    <scope>NUCLEOTIDE SEQUENCE [LARGE SCALE GENOMIC DNA]</scope>
    <source>
        <strain evidence="3 4">CGMCC 1.15906</strain>
    </source>
</reference>
<dbReference type="EMBL" id="JBHLTC010000018">
    <property type="protein sequence ID" value="MFC0625846.1"/>
    <property type="molecule type" value="Genomic_DNA"/>
</dbReference>
<evidence type="ECO:0000313" key="3">
    <source>
        <dbReference type="EMBL" id="MFC0625846.1"/>
    </source>
</evidence>
<dbReference type="EC" id="5.4.99.5" evidence="1 2"/>
<keyword evidence="4" id="KW-1185">Reference proteome</keyword>
<keyword evidence="2" id="KW-0057">Aromatic amino acid biosynthesis</keyword>
<gene>
    <name evidence="3" type="primary">aroH</name>
    <name evidence="3" type="ORF">ACFFGN_17345</name>
</gene>
<sequence>MEAGTVAVRAIRGATQLDVDEREHLLERSAELITAVLEANQLASDDLISVLFTVTPDLHAEFPAVAGRQVGLVDVPLICAQEIAVPHALPRVVRMMVHAETATAREKIQHVYLHGAVSLRPDLTGAQ</sequence>
<organism evidence="3 4">
    <name type="scientific">Kribbella deserti</name>
    <dbReference type="NCBI Taxonomy" id="1926257"/>
    <lineage>
        <taxon>Bacteria</taxon>
        <taxon>Bacillati</taxon>
        <taxon>Actinomycetota</taxon>
        <taxon>Actinomycetes</taxon>
        <taxon>Propionibacteriales</taxon>
        <taxon>Kribbellaceae</taxon>
        <taxon>Kribbella</taxon>
    </lineage>
</organism>
<evidence type="ECO:0000313" key="4">
    <source>
        <dbReference type="Proteomes" id="UP001589890"/>
    </source>
</evidence>
<dbReference type="PIRSF" id="PIRSF005965">
    <property type="entry name" value="Chor_mut_AroH"/>
    <property type="match status" value="1"/>
</dbReference>
<evidence type="ECO:0000256" key="1">
    <source>
        <dbReference type="NCBIfam" id="TIGR01796"/>
    </source>
</evidence>
<name>A0ABV6QMH4_9ACTN</name>
<dbReference type="NCBIfam" id="TIGR01796">
    <property type="entry name" value="CM_mono_aroH"/>
    <property type="match status" value="1"/>
</dbReference>